<reference evidence="9" key="1">
    <citation type="journal article" date="2019" name="Curr. Biol.">
        <title>Genome Sequence of Striga asiatica Provides Insight into the Evolution of Plant Parasitism.</title>
        <authorList>
            <person name="Yoshida S."/>
            <person name="Kim S."/>
            <person name="Wafula E.K."/>
            <person name="Tanskanen J."/>
            <person name="Kim Y.M."/>
            <person name="Honaas L."/>
            <person name="Yang Z."/>
            <person name="Spallek T."/>
            <person name="Conn C.E."/>
            <person name="Ichihashi Y."/>
            <person name="Cheong K."/>
            <person name="Cui S."/>
            <person name="Der J.P."/>
            <person name="Gundlach H."/>
            <person name="Jiao Y."/>
            <person name="Hori C."/>
            <person name="Ishida J.K."/>
            <person name="Kasahara H."/>
            <person name="Kiba T."/>
            <person name="Kim M.S."/>
            <person name="Koo N."/>
            <person name="Laohavisit A."/>
            <person name="Lee Y.H."/>
            <person name="Lumba S."/>
            <person name="McCourt P."/>
            <person name="Mortimer J.C."/>
            <person name="Mutuku J.M."/>
            <person name="Nomura T."/>
            <person name="Sasaki-Sekimoto Y."/>
            <person name="Seto Y."/>
            <person name="Wang Y."/>
            <person name="Wakatake T."/>
            <person name="Sakakibara H."/>
            <person name="Demura T."/>
            <person name="Yamaguchi S."/>
            <person name="Yoneyama K."/>
            <person name="Manabe R.I."/>
            <person name="Nelson D.C."/>
            <person name="Schulman A.H."/>
            <person name="Timko M.P."/>
            <person name="dePamphilis C.W."/>
            <person name="Choi D."/>
            <person name="Shirasu K."/>
        </authorList>
    </citation>
    <scope>NUCLEOTIDE SEQUENCE [LARGE SCALE GENOMIC DNA]</scope>
    <source>
        <strain evidence="9">cv. UVA1</strain>
    </source>
</reference>
<keyword evidence="3 5" id="KW-0862">Zinc</keyword>
<dbReference type="OrthoDB" id="411372at2759"/>
<evidence type="ECO:0000256" key="3">
    <source>
        <dbReference type="ARBA" id="ARBA00022833"/>
    </source>
</evidence>
<feature type="zinc finger region" description="C3H1-type" evidence="5">
    <location>
        <begin position="740"/>
        <end position="768"/>
    </location>
</feature>
<keyword evidence="2 5" id="KW-0863">Zinc-finger</keyword>
<gene>
    <name evidence="8" type="ORF">STAS_27881</name>
</gene>
<evidence type="ECO:0000256" key="6">
    <source>
        <dbReference type="SAM" id="MobiDB-lite"/>
    </source>
</evidence>
<feature type="domain" description="C3H1-type" evidence="7">
    <location>
        <begin position="740"/>
        <end position="768"/>
    </location>
</feature>
<comment type="caution">
    <text evidence="8">The sequence shown here is derived from an EMBL/GenBank/DDBJ whole genome shotgun (WGS) entry which is preliminary data.</text>
</comment>
<name>A0A5A7QZP0_STRAF</name>
<evidence type="ECO:0000259" key="7">
    <source>
        <dbReference type="PROSITE" id="PS50103"/>
    </source>
</evidence>
<sequence>MERYSGTQAMEEPMWQLGLGGGPEPYPVRPNEPDCIYFMRTGFCGYGSRCRFNHPHDRNSAMGSVRTSGVDYPERMGQPVCQYYMRTGMCKFGSTCKYHHPKYGVGSSAPITLNFYGYPSRPGEKECSHYMKTGQCRFGVTCKFHHPQPSGIQVPGLAAPPAGPTAAVYPTMQSPSLQTSQQYGLFPGNWPVARPNIIPGPYVPGGYSHMVLQPTGVIPVPGWAPYATPGASPSTQPTVGGGSIYGITQLSPSIGQSSSNQKEHAFPERPGQPECQYYLRTGDCKFGSTCKYHHPRELAAPTMNFSLLSPMGLPSRPGMPICSHYAQSGMCRFGPSCRFDHPMGSMSYSPSASSLTDMPVAPYPVGSTSTALAPSSSSLDLRPENLSGPNKDSVSQIPTVNSSSTSVGSILSKSGPTPQSGSSKVVPANTLSPDTKIWLNLCTMCIVFAVIHSDQSSLNISNELLSCEPMMTCGEEKSIADIGGDSEMQVEVPLAPVLSYAEEVSMMVNTVIQVVIGLDAVIDMASILDKQPHVRQLVGDIFQSLKLADKDGEQVAATLGAQVRKLFGSSEFIKACVDTHEEDPMLLAHIKAFSLDANDQVRLEYLKRDALFGFFLAPKQDFFRMREVLAIILGYWSDQSLYLKLIDEIKKAGVELQRVDVIIADDVDYPCTVQGFKDMLKDNYTKDVYEKICEKNDLDKLSRKVCGLSQSAIKWLWIEWRDENTINVQIAGWLRTSAMKFGMPICSHYAQSGMCRVGPSCRFDHPMGSMSYSPSASSLTDMPVAPYPVGSTSTALAPSSSSLDLRPENLSGPNKDSVSQIPTVNSSSTSVGSILSKSGPTPQSGSSS</sequence>
<dbReference type="Pfam" id="PF00642">
    <property type="entry name" value="zf-CCCH"/>
    <property type="match status" value="6"/>
</dbReference>
<feature type="domain" description="C3H1-type" evidence="7">
    <location>
        <begin position="269"/>
        <end position="297"/>
    </location>
</feature>
<feature type="zinc finger region" description="C3H1-type" evidence="5">
    <location>
        <begin position="269"/>
        <end position="297"/>
    </location>
</feature>
<evidence type="ECO:0000256" key="5">
    <source>
        <dbReference type="PROSITE-ProRule" id="PRU00723"/>
    </source>
</evidence>
<feature type="compositionally biased region" description="Polar residues" evidence="6">
    <location>
        <begin position="387"/>
        <end position="427"/>
    </location>
</feature>
<feature type="region of interest" description="Disordered" evidence="6">
    <location>
        <begin position="790"/>
        <end position="848"/>
    </location>
</feature>
<keyword evidence="1 5" id="KW-0479">Metal-binding</keyword>
<dbReference type="GO" id="GO:0008270">
    <property type="term" value="F:zinc ion binding"/>
    <property type="evidence" value="ECO:0007669"/>
    <property type="project" value="UniProtKB-KW"/>
</dbReference>
<dbReference type="AlphaFoldDB" id="A0A5A7QZP0"/>
<dbReference type="Gene3D" id="2.30.30.1190">
    <property type="match status" value="1"/>
</dbReference>
<keyword evidence="4" id="KW-0238">DNA-binding</keyword>
<feature type="compositionally biased region" description="Polar residues" evidence="6">
    <location>
        <begin position="811"/>
        <end position="848"/>
    </location>
</feature>
<feature type="zinc finger region" description="C3H1-type" evidence="5">
    <location>
        <begin position="75"/>
        <end position="103"/>
    </location>
</feature>
<feature type="domain" description="C3H1-type" evidence="7">
    <location>
        <begin position="75"/>
        <end position="103"/>
    </location>
</feature>
<dbReference type="PANTHER" id="PTHR12506:SF41">
    <property type="entry name" value="ZINC FINGER CCCH DOMAIN-CONTAINING PROTEIN 58"/>
    <property type="match status" value="1"/>
</dbReference>
<organism evidence="8 9">
    <name type="scientific">Striga asiatica</name>
    <name type="common">Asiatic witchweed</name>
    <name type="synonym">Buchnera asiatica</name>
    <dbReference type="NCBI Taxonomy" id="4170"/>
    <lineage>
        <taxon>Eukaryota</taxon>
        <taxon>Viridiplantae</taxon>
        <taxon>Streptophyta</taxon>
        <taxon>Embryophyta</taxon>
        <taxon>Tracheophyta</taxon>
        <taxon>Spermatophyta</taxon>
        <taxon>Magnoliopsida</taxon>
        <taxon>eudicotyledons</taxon>
        <taxon>Gunneridae</taxon>
        <taxon>Pentapetalae</taxon>
        <taxon>asterids</taxon>
        <taxon>lamiids</taxon>
        <taxon>Lamiales</taxon>
        <taxon>Orobanchaceae</taxon>
        <taxon>Buchnereae</taxon>
        <taxon>Striga</taxon>
    </lineage>
</organism>
<dbReference type="EMBL" id="BKCP01009392">
    <property type="protein sequence ID" value="GER50562.1"/>
    <property type="molecule type" value="Genomic_DNA"/>
</dbReference>
<evidence type="ECO:0000313" key="8">
    <source>
        <dbReference type="EMBL" id="GER50562.1"/>
    </source>
</evidence>
<dbReference type="SUPFAM" id="SSF90229">
    <property type="entry name" value="CCCH zinc finger"/>
    <property type="match status" value="6"/>
</dbReference>
<evidence type="ECO:0000256" key="1">
    <source>
        <dbReference type="ARBA" id="ARBA00022723"/>
    </source>
</evidence>
<feature type="zinc finger region" description="C3H1-type" evidence="5">
    <location>
        <begin position="316"/>
        <end position="344"/>
    </location>
</feature>
<feature type="zinc finger region" description="C3H1-type" evidence="5">
    <location>
        <begin position="29"/>
        <end position="57"/>
    </location>
</feature>
<evidence type="ECO:0000256" key="2">
    <source>
        <dbReference type="ARBA" id="ARBA00022771"/>
    </source>
</evidence>
<dbReference type="InterPro" id="IPR050974">
    <property type="entry name" value="Plant_ZF_CCCH"/>
</dbReference>
<feature type="compositionally biased region" description="Low complexity" evidence="6">
    <location>
        <begin position="791"/>
        <end position="803"/>
    </location>
</feature>
<feature type="non-terminal residue" evidence="8">
    <location>
        <position position="848"/>
    </location>
</feature>
<feature type="domain" description="C3H1-type" evidence="7">
    <location>
        <begin position="121"/>
        <end position="149"/>
    </location>
</feature>
<feature type="domain" description="C3H1-type" evidence="7">
    <location>
        <begin position="316"/>
        <end position="344"/>
    </location>
</feature>
<accession>A0A5A7QZP0</accession>
<evidence type="ECO:0000313" key="9">
    <source>
        <dbReference type="Proteomes" id="UP000325081"/>
    </source>
</evidence>
<dbReference type="GO" id="GO:0003729">
    <property type="term" value="F:mRNA binding"/>
    <property type="evidence" value="ECO:0007669"/>
    <property type="project" value="UniProtKB-ARBA"/>
</dbReference>
<dbReference type="Gene3D" id="4.10.1000.10">
    <property type="entry name" value="Zinc finger, CCCH-type"/>
    <property type="match status" value="2"/>
</dbReference>
<dbReference type="PANTHER" id="PTHR12506">
    <property type="entry name" value="PROTEIN PHOSPHATASE RELATED"/>
    <property type="match status" value="1"/>
</dbReference>
<dbReference type="InterPro" id="IPR036855">
    <property type="entry name" value="Znf_CCCH_sf"/>
</dbReference>
<feature type="zinc finger region" description="C3H1-type" evidence="5">
    <location>
        <begin position="121"/>
        <end position="149"/>
    </location>
</feature>
<feature type="region of interest" description="Disordered" evidence="6">
    <location>
        <begin position="371"/>
        <end position="427"/>
    </location>
</feature>
<protein>
    <submittedName>
        <fullName evidence="8">Zinc finger CCCH domain-containing protein 6</fullName>
    </submittedName>
</protein>
<evidence type="ECO:0000256" key="4">
    <source>
        <dbReference type="ARBA" id="ARBA00023125"/>
    </source>
</evidence>
<keyword evidence="9" id="KW-1185">Reference proteome</keyword>
<dbReference type="Proteomes" id="UP000325081">
    <property type="component" value="Unassembled WGS sequence"/>
</dbReference>
<feature type="domain" description="C3H1-type" evidence="7">
    <location>
        <begin position="29"/>
        <end position="57"/>
    </location>
</feature>
<dbReference type="PROSITE" id="PS50103">
    <property type="entry name" value="ZF_C3H1"/>
    <property type="match status" value="6"/>
</dbReference>
<proteinExistence type="predicted"/>
<dbReference type="GO" id="GO:0003677">
    <property type="term" value="F:DNA binding"/>
    <property type="evidence" value="ECO:0007669"/>
    <property type="project" value="UniProtKB-KW"/>
</dbReference>
<dbReference type="SMART" id="SM00356">
    <property type="entry name" value="ZnF_C3H1"/>
    <property type="match status" value="6"/>
</dbReference>
<dbReference type="InterPro" id="IPR000571">
    <property type="entry name" value="Znf_CCCH"/>
</dbReference>